<dbReference type="GO" id="GO:0003677">
    <property type="term" value="F:DNA binding"/>
    <property type="evidence" value="ECO:0007669"/>
    <property type="project" value="InterPro"/>
</dbReference>
<dbReference type="EMBL" id="BOOA01000025">
    <property type="protein sequence ID" value="GIH25149.1"/>
    <property type="molecule type" value="Genomic_DNA"/>
</dbReference>
<dbReference type="Pfam" id="PF01381">
    <property type="entry name" value="HTH_3"/>
    <property type="match status" value="1"/>
</dbReference>
<accession>A0A919QCF1</accession>
<keyword evidence="4" id="KW-1185">Reference proteome</keyword>
<evidence type="ECO:0000259" key="2">
    <source>
        <dbReference type="PROSITE" id="PS50943"/>
    </source>
</evidence>
<dbReference type="Proteomes" id="UP000640052">
    <property type="component" value="Unassembled WGS sequence"/>
</dbReference>
<dbReference type="CDD" id="cd00093">
    <property type="entry name" value="HTH_XRE"/>
    <property type="match status" value="1"/>
</dbReference>
<dbReference type="InterPro" id="IPR001387">
    <property type="entry name" value="Cro/C1-type_HTH"/>
</dbReference>
<feature type="domain" description="HTH cro/C1-type" evidence="2">
    <location>
        <begin position="33"/>
        <end position="92"/>
    </location>
</feature>
<dbReference type="SUPFAM" id="SSF47413">
    <property type="entry name" value="lambda repressor-like DNA-binding domains"/>
    <property type="match status" value="1"/>
</dbReference>
<comment type="caution">
    <text evidence="3">The sequence shown here is derived from an EMBL/GenBank/DDBJ whole genome shotgun (WGS) entry which is preliminary data.</text>
</comment>
<gene>
    <name evidence="3" type="ORF">Aph01nite_34590</name>
</gene>
<evidence type="ECO:0000313" key="3">
    <source>
        <dbReference type="EMBL" id="GIH25149.1"/>
    </source>
</evidence>
<proteinExistence type="predicted"/>
<organism evidence="3 4">
    <name type="scientific">Acrocarpospora phusangensis</name>
    <dbReference type="NCBI Taxonomy" id="1070424"/>
    <lineage>
        <taxon>Bacteria</taxon>
        <taxon>Bacillati</taxon>
        <taxon>Actinomycetota</taxon>
        <taxon>Actinomycetes</taxon>
        <taxon>Streptosporangiales</taxon>
        <taxon>Streptosporangiaceae</taxon>
        <taxon>Acrocarpospora</taxon>
    </lineage>
</organism>
<evidence type="ECO:0000256" key="1">
    <source>
        <dbReference type="SAM" id="MobiDB-lite"/>
    </source>
</evidence>
<dbReference type="InterPro" id="IPR010982">
    <property type="entry name" value="Lambda_DNA-bd_dom_sf"/>
</dbReference>
<dbReference type="AlphaFoldDB" id="A0A919QCF1"/>
<name>A0A919QCF1_9ACTN</name>
<dbReference type="PROSITE" id="PS50943">
    <property type="entry name" value="HTH_CROC1"/>
    <property type="match status" value="1"/>
</dbReference>
<evidence type="ECO:0000313" key="4">
    <source>
        <dbReference type="Proteomes" id="UP000640052"/>
    </source>
</evidence>
<sequence length="244" mass="27684">MGSVDNRQEPPAAPDTGRPQLAVSWEANFAQRMKRMREARGMTQTDLARQVSKYNLPFHQPTVQRIEAGERPIRLNEAFVIAEILKVDFPELIKPDTPLNYEVYGAVQRINVASSWLVDKVGVAFDDWIEHLLPFINAMKERLSQYADTATADDLDQVTRWGLAWAYRVESIYNDLASSVTSLARIAGYSPSIYETPTEQLVEYEHSVLHDSVRLLLVWCERFRGSELDSPVSPAQLMKEFPGG</sequence>
<dbReference type="SMART" id="SM00530">
    <property type="entry name" value="HTH_XRE"/>
    <property type="match status" value="1"/>
</dbReference>
<dbReference type="Gene3D" id="1.10.260.40">
    <property type="entry name" value="lambda repressor-like DNA-binding domains"/>
    <property type="match status" value="1"/>
</dbReference>
<protein>
    <recommendedName>
        <fullName evidence="2">HTH cro/C1-type domain-containing protein</fullName>
    </recommendedName>
</protein>
<feature type="region of interest" description="Disordered" evidence="1">
    <location>
        <begin position="1"/>
        <end position="20"/>
    </location>
</feature>
<reference evidence="3" key="1">
    <citation type="submission" date="2021-01" db="EMBL/GenBank/DDBJ databases">
        <title>Whole genome shotgun sequence of Acrocarpospora phusangensis NBRC 108782.</title>
        <authorList>
            <person name="Komaki H."/>
            <person name="Tamura T."/>
        </authorList>
    </citation>
    <scope>NUCLEOTIDE SEQUENCE</scope>
    <source>
        <strain evidence="3">NBRC 108782</strain>
    </source>
</reference>